<dbReference type="SMART" id="SM00179">
    <property type="entry name" value="EGF_CA"/>
    <property type="match status" value="2"/>
</dbReference>
<feature type="domain" description="EGF-like" evidence="5">
    <location>
        <begin position="470"/>
        <end position="506"/>
    </location>
</feature>
<keyword evidence="2" id="KW-0245">EGF-like domain</keyword>
<feature type="disulfide bond" evidence="2">
    <location>
        <begin position="597"/>
        <end position="606"/>
    </location>
</feature>
<feature type="signal peptide" evidence="4">
    <location>
        <begin position="1"/>
        <end position="28"/>
    </location>
</feature>
<evidence type="ECO:0000313" key="6">
    <source>
        <dbReference type="EMBL" id="GKT35590.1"/>
    </source>
</evidence>
<keyword evidence="3" id="KW-0812">Transmembrane</keyword>
<dbReference type="EMBL" id="BQXS01011022">
    <property type="protein sequence ID" value="GKT35590.1"/>
    <property type="molecule type" value="Genomic_DNA"/>
</dbReference>
<keyword evidence="3" id="KW-0472">Membrane</keyword>
<feature type="domain" description="EGF-like" evidence="5">
    <location>
        <begin position="313"/>
        <end position="346"/>
    </location>
</feature>
<feature type="disulfide bond" evidence="2">
    <location>
        <begin position="317"/>
        <end position="327"/>
    </location>
</feature>
<dbReference type="PROSITE" id="PS00022">
    <property type="entry name" value="EGF_1"/>
    <property type="match status" value="7"/>
</dbReference>
<evidence type="ECO:0000259" key="5">
    <source>
        <dbReference type="PROSITE" id="PS50026"/>
    </source>
</evidence>
<dbReference type="SUPFAM" id="SSF57196">
    <property type="entry name" value="EGF/Laminin"/>
    <property type="match status" value="1"/>
</dbReference>
<feature type="chain" id="PRO_5046771015" description="EGF-like domain-containing protein" evidence="4">
    <location>
        <begin position="29"/>
        <end position="695"/>
    </location>
</feature>
<dbReference type="PROSITE" id="PS50026">
    <property type="entry name" value="EGF_3"/>
    <property type="match status" value="6"/>
</dbReference>
<dbReference type="PROSITE" id="PS01186">
    <property type="entry name" value="EGF_2"/>
    <property type="match status" value="6"/>
</dbReference>
<dbReference type="Gene3D" id="2.10.25.10">
    <property type="entry name" value="Laminin"/>
    <property type="match status" value="4"/>
</dbReference>
<feature type="transmembrane region" description="Helical" evidence="3">
    <location>
        <begin position="644"/>
        <end position="667"/>
    </location>
</feature>
<dbReference type="SMART" id="SM00181">
    <property type="entry name" value="EGF"/>
    <property type="match status" value="7"/>
</dbReference>
<keyword evidence="3" id="KW-1133">Transmembrane helix</keyword>
<organism evidence="6 7">
    <name type="scientific">Aduncisulcus paluster</name>
    <dbReference type="NCBI Taxonomy" id="2918883"/>
    <lineage>
        <taxon>Eukaryota</taxon>
        <taxon>Metamonada</taxon>
        <taxon>Carpediemonas-like organisms</taxon>
        <taxon>Aduncisulcus</taxon>
    </lineage>
</organism>
<proteinExistence type="predicted"/>
<feature type="disulfide bond" evidence="2">
    <location>
        <begin position="407"/>
        <end position="416"/>
    </location>
</feature>
<feature type="domain" description="EGF-like" evidence="5">
    <location>
        <begin position="379"/>
        <end position="417"/>
    </location>
</feature>
<name>A0ABQ5KX42_9EUKA</name>
<feature type="disulfide bond" evidence="2">
    <location>
        <begin position="562"/>
        <end position="571"/>
    </location>
</feature>
<feature type="disulfide bond" evidence="2">
    <location>
        <begin position="496"/>
        <end position="505"/>
    </location>
</feature>
<feature type="disulfide bond" evidence="2">
    <location>
        <begin position="612"/>
        <end position="622"/>
    </location>
</feature>
<evidence type="ECO:0000256" key="4">
    <source>
        <dbReference type="SAM" id="SignalP"/>
    </source>
</evidence>
<protein>
    <recommendedName>
        <fullName evidence="5">EGF-like domain-containing protein</fullName>
    </recommendedName>
</protein>
<evidence type="ECO:0000313" key="7">
    <source>
        <dbReference type="Proteomes" id="UP001057375"/>
    </source>
</evidence>
<evidence type="ECO:0000256" key="1">
    <source>
        <dbReference type="ARBA" id="ARBA00023157"/>
    </source>
</evidence>
<dbReference type="PANTHER" id="PTHR24033">
    <property type="entry name" value="EGF-LIKE DOMAIN-CONTAINING PROTEIN"/>
    <property type="match status" value="1"/>
</dbReference>
<dbReference type="Pfam" id="PF00008">
    <property type="entry name" value="EGF"/>
    <property type="match status" value="1"/>
</dbReference>
<dbReference type="PANTHER" id="PTHR24033:SF224">
    <property type="entry name" value="C-TYPE LECTIN"/>
    <property type="match status" value="1"/>
</dbReference>
<dbReference type="InterPro" id="IPR001881">
    <property type="entry name" value="EGF-like_Ca-bd_dom"/>
</dbReference>
<keyword evidence="1 2" id="KW-1015">Disulfide bond</keyword>
<evidence type="ECO:0000256" key="2">
    <source>
        <dbReference type="PROSITE-ProRule" id="PRU00076"/>
    </source>
</evidence>
<comment type="caution">
    <text evidence="6">The sequence shown here is derived from an EMBL/GenBank/DDBJ whole genome shotgun (WGS) entry which is preliminary data.</text>
</comment>
<accession>A0ABQ5KX42</accession>
<feature type="domain" description="EGF-like" evidence="5">
    <location>
        <begin position="538"/>
        <end position="572"/>
    </location>
</feature>
<evidence type="ECO:0000256" key="3">
    <source>
        <dbReference type="SAM" id="Phobius"/>
    </source>
</evidence>
<keyword evidence="4" id="KW-0732">Signal</keyword>
<comment type="caution">
    <text evidence="2">Lacks conserved residue(s) required for the propagation of feature annotation.</text>
</comment>
<dbReference type="CDD" id="cd00054">
    <property type="entry name" value="EGF_CA"/>
    <property type="match status" value="1"/>
</dbReference>
<keyword evidence="7" id="KW-1185">Reference proteome</keyword>
<feature type="domain" description="EGF-like" evidence="5">
    <location>
        <begin position="573"/>
        <end position="607"/>
    </location>
</feature>
<feature type="domain" description="EGF-like" evidence="5">
    <location>
        <begin position="608"/>
        <end position="641"/>
    </location>
</feature>
<feature type="disulfide bond" evidence="2">
    <location>
        <begin position="336"/>
        <end position="345"/>
    </location>
</feature>
<dbReference type="InterPro" id="IPR000742">
    <property type="entry name" value="EGF"/>
</dbReference>
<dbReference type="Proteomes" id="UP001057375">
    <property type="component" value="Unassembled WGS sequence"/>
</dbReference>
<reference evidence="6" key="1">
    <citation type="submission" date="2022-03" db="EMBL/GenBank/DDBJ databases">
        <title>Draft genome sequence of Aduncisulcus paluster, a free-living microaerophilic Fornicata.</title>
        <authorList>
            <person name="Yuyama I."/>
            <person name="Kume K."/>
            <person name="Tamura T."/>
            <person name="Inagaki Y."/>
            <person name="Hashimoto T."/>
        </authorList>
    </citation>
    <scope>NUCLEOTIDE SEQUENCE</scope>
    <source>
        <strain evidence="6">NY0171</strain>
    </source>
</reference>
<dbReference type="InterPro" id="IPR051830">
    <property type="entry name" value="NOTCH_homolog"/>
</dbReference>
<gene>
    <name evidence="6" type="ORF">ADUPG1_008719</name>
</gene>
<feature type="disulfide bond" evidence="2">
    <location>
        <begin position="631"/>
        <end position="640"/>
    </location>
</feature>
<sequence length="695" mass="75964">MMRFGAQLLYVFVALALIVFSLPSVVYSHQVSCNNYGTCEATWSIGAILDPIPEGEYEKIYSTADYFSNQTDWDNSDNKDTLISVQFPKIAYLSDSLCIYYENPDSGVNTSYCGEYGLDKQVMFKVKDFEMANLYFFIETIGSTINYGSIQVYLRQIINIDDMDIPTYEQTAPPFFLRILDDYSLPSSKQGEIIRDFPVQISGWNSFEPTSVTAHVEISKQLKDLGDSERERICVRGIDSHGYVLNNYEHCLDFNTIDLQMDIIVATDYSQLDSVRVILDLDYNKRSQYNLTIGLMSQRKYNASYTTLVVCDSDTDCQDADGNGGVCYSTNGACQCKDGYVGANCDVVTSDLCSNGSPFKSEKLFCECDDGYTGPFCDSLIGCDGDSLCSNHGLCVSDDAEGFECQCNDGYFGSTCENYTCADDCNSHGECSGPDECNCYPGWANASDGSANCSVCAEGWGPAVDDTDPDGDYCYMAAGTSTCVYGQRVGGDACICDPGYYGDICDTAICSYPAEHAETCATPDHWVCIVGYKGAQCDQVECINTTDCVHGTCDTDPEVCDCDEGWYGDSCNEVEYCLSSIQCVNGQCVDSPDECQCADGWTGDSCTTVDHCTVKCGKHGSCVDSPTICKCHGSYLGASCSVNLVAAIVVPVVCVIIIIILIPVCLVHCKKAKERVYSSELLTYTDIQDGNEESL</sequence>